<proteinExistence type="predicted"/>
<dbReference type="Proteomes" id="UP000816034">
    <property type="component" value="Unassembled WGS sequence"/>
</dbReference>
<evidence type="ECO:0000313" key="1">
    <source>
        <dbReference type="EMBL" id="KAG2381513.1"/>
    </source>
</evidence>
<organism evidence="1 2">
    <name type="scientific">Naegleria lovaniensis</name>
    <name type="common">Amoeba</name>
    <dbReference type="NCBI Taxonomy" id="51637"/>
    <lineage>
        <taxon>Eukaryota</taxon>
        <taxon>Discoba</taxon>
        <taxon>Heterolobosea</taxon>
        <taxon>Tetramitia</taxon>
        <taxon>Eutetramitia</taxon>
        <taxon>Vahlkampfiidae</taxon>
        <taxon>Naegleria</taxon>
    </lineage>
</organism>
<evidence type="ECO:0000313" key="2">
    <source>
        <dbReference type="Proteomes" id="UP000816034"/>
    </source>
</evidence>
<dbReference type="GeneID" id="68098956"/>
<sequence length="386" mass="45102">MASFDSLVSSLILQFSHHSEWRRLQPFLISKTFYSCFHSESFARDYLRNVFSLNERQLEKLNHVMNVANRCFALDDDEELTLVPKTKKRKYSKKTSKETKKPQAHTYWLILETFVELHNRDHVKQMNQNLTSYDFFMNTFPKSVPSSQHLESKEVKHRLNKIETLLQIEQQQVELLESMNKFFTQPQNIEDIIISPIVVNKLFGKLKGVYVTGVDIADSDNKTLDYVVFSDCGFPFSFSTASSHDFDSEYSNHDYRETVLVNSCEFFSNSLFRNDRGLVETECSSNHDSKMLALVKTVLLDTEKFTREERKSLFRNKEQPESSIGFERGVTTLLYEWLLLGVLSPVDAGYYENARDFFPFCLSFEEDDDDFEHDSAVNNEEGMDEY</sequence>
<gene>
    <name evidence="1" type="ORF">C9374_006502</name>
</gene>
<reference evidence="1 2" key="1">
    <citation type="journal article" date="2018" name="BMC Genomics">
        <title>The genome of Naegleria lovaniensis, the basis for a comparative approach to unravel pathogenicity factors of the human pathogenic amoeba N. fowleri.</title>
        <authorList>
            <person name="Liechti N."/>
            <person name="Schurch N."/>
            <person name="Bruggmann R."/>
            <person name="Wittwer M."/>
        </authorList>
    </citation>
    <scope>NUCLEOTIDE SEQUENCE [LARGE SCALE GENOMIC DNA]</scope>
    <source>
        <strain evidence="1 2">ATCC 30569</strain>
    </source>
</reference>
<dbReference type="EMBL" id="PYSW02000027">
    <property type="protein sequence ID" value="KAG2381513.1"/>
    <property type="molecule type" value="Genomic_DNA"/>
</dbReference>
<name>A0AA88KJ77_NAELO</name>
<keyword evidence="2" id="KW-1185">Reference proteome</keyword>
<dbReference type="AlphaFoldDB" id="A0AA88KJ77"/>
<dbReference type="RefSeq" id="XP_044547193.1">
    <property type="nucleotide sequence ID" value="XM_044696370.1"/>
</dbReference>
<accession>A0AA88KJ77</accession>
<protein>
    <submittedName>
        <fullName evidence="1">Uncharacterized protein</fullName>
    </submittedName>
</protein>
<comment type="caution">
    <text evidence="1">The sequence shown here is derived from an EMBL/GenBank/DDBJ whole genome shotgun (WGS) entry which is preliminary data.</text>
</comment>